<dbReference type="InterPro" id="IPR011075">
    <property type="entry name" value="TetR_C"/>
</dbReference>
<evidence type="ECO:0000313" key="7">
    <source>
        <dbReference type="Proteomes" id="UP000251617"/>
    </source>
</evidence>
<gene>
    <name evidence="6" type="ORF">C1S65_02100</name>
</gene>
<evidence type="ECO:0000256" key="1">
    <source>
        <dbReference type="ARBA" id="ARBA00023015"/>
    </source>
</evidence>
<sequence length="186" mass="19676">MAINQGVRPGGRSARVQASVHNAVNQLLEERERGELTVPLIAARAGVTPSTIYRRWGDLNELLGDVALQRIRPDSGPTDTGSLAGDLLAWGIQYMEETSSVPGRAAVLDLLAAGGGCSGRCLEIATAQFGAILERAVSRGEPVPSNDRVVDRLMAPLVYRILFSGEPLEAAYVEALVEVTLEGIGG</sequence>
<dbReference type="Pfam" id="PF00440">
    <property type="entry name" value="TetR_N"/>
    <property type="match status" value="1"/>
</dbReference>
<dbReference type="RefSeq" id="WP_063542370.1">
    <property type="nucleotide sequence ID" value="NZ_CP011789.1"/>
</dbReference>
<evidence type="ECO:0000256" key="4">
    <source>
        <dbReference type="PROSITE-ProRule" id="PRU00335"/>
    </source>
</evidence>
<name>A0AAD0L5L4_PSEPU</name>
<accession>A0AAD0L5L4</accession>
<protein>
    <submittedName>
        <fullName evidence="6">TetR/AcrR family transcriptional regulator</fullName>
    </submittedName>
</protein>
<organism evidence="6 7">
    <name type="scientific">Pseudomonas putida</name>
    <name type="common">Arthrobacter siderocapsulatus</name>
    <dbReference type="NCBI Taxonomy" id="303"/>
    <lineage>
        <taxon>Bacteria</taxon>
        <taxon>Pseudomonadati</taxon>
        <taxon>Pseudomonadota</taxon>
        <taxon>Gammaproteobacteria</taxon>
        <taxon>Pseudomonadales</taxon>
        <taxon>Pseudomonadaceae</taxon>
        <taxon>Pseudomonas</taxon>
    </lineage>
</organism>
<dbReference type="EMBL" id="CP030750">
    <property type="protein sequence ID" value="AXA22975.1"/>
    <property type="molecule type" value="Genomic_DNA"/>
</dbReference>
<evidence type="ECO:0000256" key="3">
    <source>
        <dbReference type="ARBA" id="ARBA00023163"/>
    </source>
</evidence>
<dbReference type="Gene3D" id="1.10.10.60">
    <property type="entry name" value="Homeodomain-like"/>
    <property type="match status" value="1"/>
</dbReference>
<dbReference type="GO" id="GO:0003677">
    <property type="term" value="F:DNA binding"/>
    <property type="evidence" value="ECO:0007669"/>
    <property type="project" value="UniProtKB-UniRule"/>
</dbReference>
<reference evidence="6 7" key="1">
    <citation type="submission" date="2018-06" db="EMBL/GenBank/DDBJ databases">
        <title>The genome of Pseudomonas putida NX-1, a lignin degrader.</title>
        <authorList>
            <person name="Xu Z."/>
        </authorList>
    </citation>
    <scope>NUCLEOTIDE SEQUENCE [LARGE SCALE GENOMIC DNA]</scope>
    <source>
        <strain evidence="6 7">NX-1</strain>
    </source>
</reference>
<dbReference type="Pfam" id="PF16859">
    <property type="entry name" value="TetR_C_11"/>
    <property type="match status" value="1"/>
</dbReference>
<feature type="domain" description="HTH tetR-type" evidence="5">
    <location>
        <begin position="14"/>
        <end position="74"/>
    </location>
</feature>
<proteinExistence type="predicted"/>
<dbReference type="AlphaFoldDB" id="A0AAD0L5L4"/>
<dbReference type="SUPFAM" id="SSF46689">
    <property type="entry name" value="Homeodomain-like"/>
    <property type="match status" value="1"/>
</dbReference>
<dbReference type="PROSITE" id="PS50977">
    <property type="entry name" value="HTH_TETR_2"/>
    <property type="match status" value="1"/>
</dbReference>
<dbReference type="SUPFAM" id="SSF48498">
    <property type="entry name" value="Tetracyclin repressor-like, C-terminal domain"/>
    <property type="match status" value="1"/>
</dbReference>
<keyword evidence="2 4" id="KW-0238">DNA-binding</keyword>
<keyword evidence="3" id="KW-0804">Transcription</keyword>
<dbReference type="InterPro" id="IPR009057">
    <property type="entry name" value="Homeodomain-like_sf"/>
</dbReference>
<dbReference type="InterPro" id="IPR036271">
    <property type="entry name" value="Tet_transcr_reg_TetR-rel_C_sf"/>
</dbReference>
<keyword evidence="1" id="KW-0805">Transcription regulation</keyword>
<evidence type="ECO:0000256" key="2">
    <source>
        <dbReference type="ARBA" id="ARBA00023125"/>
    </source>
</evidence>
<dbReference type="Proteomes" id="UP000251617">
    <property type="component" value="Chromosome"/>
</dbReference>
<dbReference type="InterPro" id="IPR001647">
    <property type="entry name" value="HTH_TetR"/>
</dbReference>
<evidence type="ECO:0000313" key="6">
    <source>
        <dbReference type="EMBL" id="AXA22975.1"/>
    </source>
</evidence>
<dbReference type="Gene3D" id="1.10.357.10">
    <property type="entry name" value="Tetracycline Repressor, domain 2"/>
    <property type="match status" value="1"/>
</dbReference>
<feature type="DNA-binding region" description="H-T-H motif" evidence="4">
    <location>
        <begin position="37"/>
        <end position="56"/>
    </location>
</feature>
<evidence type="ECO:0000259" key="5">
    <source>
        <dbReference type="PROSITE" id="PS50977"/>
    </source>
</evidence>